<evidence type="ECO:0000259" key="6">
    <source>
        <dbReference type="SMART" id="SM00849"/>
    </source>
</evidence>
<dbReference type="InterPro" id="IPR051013">
    <property type="entry name" value="MBL_superfamily_lactonases"/>
</dbReference>
<dbReference type="KEGG" id="sxl:SXYLSMQ121_0302"/>
<comment type="cofactor">
    <cofactor evidence="1">
        <name>Zn(2+)</name>
        <dbReference type="ChEBI" id="CHEBI:29105"/>
    </cofactor>
</comment>
<keyword evidence="3" id="KW-0479">Metal-binding</keyword>
<reference evidence="7 8" key="1">
    <citation type="submission" date="2019-05" db="EMBL/GenBank/DDBJ databases">
        <title>The metagenome of a microbial culture collection derived from dairy environment covers the genomic content of the human microbiome.</title>
        <authorList>
            <person name="Roder T."/>
            <person name="Wuthrich D."/>
            <person name="Sattari Z."/>
            <person name="Von Ah U."/>
            <person name="Bar C."/>
            <person name="Ronchi F."/>
            <person name="Macpherson A.J."/>
            <person name="Ganal-Vonarburg S.C."/>
            <person name="Bruggmann R."/>
            <person name="Vergeres G."/>
        </authorList>
    </citation>
    <scope>NUCLEOTIDE SEQUENCE [LARGE SCALE GENOMIC DNA]</scope>
    <source>
        <strain evidence="7 8">FAM 20833</strain>
    </source>
</reference>
<dbReference type="AlphaFoldDB" id="A0A5R9B3J3"/>
<dbReference type="SUPFAM" id="SSF56281">
    <property type="entry name" value="Metallo-hydrolase/oxidoreductase"/>
    <property type="match status" value="1"/>
</dbReference>
<dbReference type="PANTHER" id="PTHR42978:SF7">
    <property type="entry name" value="METALLO-HYDROLASE RV2300C-RELATED"/>
    <property type="match status" value="1"/>
</dbReference>
<accession>A0A5R9B3J3</accession>
<dbReference type="PANTHER" id="PTHR42978">
    <property type="entry name" value="QUORUM-QUENCHING LACTONASE YTNP-RELATED-RELATED"/>
    <property type="match status" value="1"/>
</dbReference>
<dbReference type="OrthoDB" id="333278at2"/>
<feature type="domain" description="Metallo-beta-lactamase" evidence="6">
    <location>
        <begin position="47"/>
        <end position="264"/>
    </location>
</feature>
<dbReference type="GeneID" id="45495941"/>
<dbReference type="GO" id="GO:0016787">
    <property type="term" value="F:hydrolase activity"/>
    <property type="evidence" value="ECO:0007669"/>
    <property type="project" value="UniProtKB-KW"/>
</dbReference>
<keyword evidence="4" id="KW-0378">Hydrolase</keyword>
<evidence type="ECO:0000256" key="4">
    <source>
        <dbReference type="ARBA" id="ARBA00022801"/>
    </source>
</evidence>
<dbReference type="InterPro" id="IPR036866">
    <property type="entry name" value="RibonucZ/Hydroxyglut_hydro"/>
</dbReference>
<evidence type="ECO:0000256" key="3">
    <source>
        <dbReference type="ARBA" id="ARBA00022723"/>
    </source>
</evidence>
<dbReference type="Gene3D" id="3.60.15.10">
    <property type="entry name" value="Ribonuclease Z/Hydroxyacylglutathione hydrolase-like"/>
    <property type="match status" value="1"/>
</dbReference>
<protein>
    <submittedName>
        <fullName evidence="7">N-acyl homoserine lactonase family protein</fullName>
    </submittedName>
</protein>
<dbReference type="GO" id="GO:0046872">
    <property type="term" value="F:metal ion binding"/>
    <property type="evidence" value="ECO:0007669"/>
    <property type="project" value="UniProtKB-KW"/>
</dbReference>
<evidence type="ECO:0000313" key="7">
    <source>
        <dbReference type="EMBL" id="TLP89615.1"/>
    </source>
</evidence>
<comment type="caution">
    <text evidence="7">The sequence shown here is derived from an EMBL/GenBank/DDBJ whole genome shotgun (WGS) entry which is preliminary data.</text>
</comment>
<proteinExistence type="inferred from homology"/>
<dbReference type="Pfam" id="PF00753">
    <property type="entry name" value="Lactamase_B"/>
    <property type="match status" value="1"/>
</dbReference>
<evidence type="ECO:0000256" key="2">
    <source>
        <dbReference type="ARBA" id="ARBA00007749"/>
    </source>
</evidence>
<keyword evidence="5" id="KW-0862">Zinc</keyword>
<dbReference type="CDD" id="cd07729">
    <property type="entry name" value="AHL_lactonase_MBL-fold"/>
    <property type="match status" value="1"/>
</dbReference>
<dbReference type="SMART" id="SM00849">
    <property type="entry name" value="Lactamase_B"/>
    <property type="match status" value="1"/>
</dbReference>
<comment type="similarity">
    <text evidence="2">Belongs to the metallo-beta-lactamase superfamily.</text>
</comment>
<dbReference type="EMBL" id="VBTJ01000002">
    <property type="protein sequence ID" value="TLP89615.1"/>
    <property type="molecule type" value="Genomic_DNA"/>
</dbReference>
<sequence length="275" mass="30627">MTSTINVHVLHTGSVIVDEALPFNYKYNPPLAWTGLFRSKKKQLRLPVSVYLIEHPKGLVLIDTGWHEINRTKPIKNLAFQYPINKSVLPKGSAVHEQIEALGYQPTDIDYVMLSHLHCDHADGLAHVADAKNILVSELEWNAANNNKMHYLPHQWDNINIQTYPLTDNGIGPTGKSFDLFGDGTLEFIHTPGHSAGLCTTRVKAHKDDAPYLLLASDVGYAEKSWKNGILPGLVVNKDDAIKSLNWVKAQAIDEHCIKAIANHDIEVQPQVISL</sequence>
<dbReference type="Proteomes" id="UP000307747">
    <property type="component" value="Unassembled WGS sequence"/>
</dbReference>
<organism evidence="7 8">
    <name type="scientific">Staphylococcus xylosus</name>
    <dbReference type="NCBI Taxonomy" id="1288"/>
    <lineage>
        <taxon>Bacteria</taxon>
        <taxon>Bacillati</taxon>
        <taxon>Bacillota</taxon>
        <taxon>Bacilli</taxon>
        <taxon>Bacillales</taxon>
        <taxon>Staphylococcaceae</taxon>
        <taxon>Staphylococcus</taxon>
    </lineage>
</organism>
<dbReference type="InterPro" id="IPR001279">
    <property type="entry name" value="Metallo-B-lactamas"/>
</dbReference>
<evidence type="ECO:0000256" key="5">
    <source>
        <dbReference type="ARBA" id="ARBA00022833"/>
    </source>
</evidence>
<gene>
    <name evidence="7" type="ORF">FEZ53_09090</name>
</gene>
<name>A0A5R9B3J3_STAXY</name>
<evidence type="ECO:0000256" key="1">
    <source>
        <dbReference type="ARBA" id="ARBA00001947"/>
    </source>
</evidence>
<dbReference type="KEGG" id="sxo:SXYL_00306"/>
<evidence type="ECO:0000313" key="8">
    <source>
        <dbReference type="Proteomes" id="UP000307747"/>
    </source>
</evidence>
<dbReference type="RefSeq" id="WP_042361945.1">
    <property type="nucleotide sequence ID" value="NZ_CABIVW010000005.1"/>
</dbReference>